<dbReference type="EC" id="7.1.1.-" evidence="7"/>
<keyword evidence="7" id="KW-1003">Cell membrane</keyword>
<name>A0A517QSC7_9PLAN</name>
<dbReference type="GO" id="GO:0030964">
    <property type="term" value="C:NADH dehydrogenase complex"/>
    <property type="evidence" value="ECO:0007669"/>
    <property type="project" value="TreeGrafter"/>
</dbReference>
<dbReference type="PANTHER" id="PTHR11058:SF9">
    <property type="entry name" value="NADH-UBIQUINONE OXIDOREDUCTASE CHAIN 3"/>
    <property type="match status" value="1"/>
</dbReference>
<dbReference type="RefSeq" id="WP_145202554.1">
    <property type="nucleotide sequence ID" value="NZ_CP036267.1"/>
</dbReference>
<evidence type="ECO:0000256" key="3">
    <source>
        <dbReference type="ARBA" id="ARBA00022448"/>
    </source>
</evidence>
<dbReference type="HAMAP" id="MF_01394">
    <property type="entry name" value="NDH1_NuoA"/>
    <property type="match status" value="1"/>
</dbReference>
<dbReference type="GO" id="GO:0008137">
    <property type="term" value="F:NADH dehydrogenase (ubiquinone) activity"/>
    <property type="evidence" value="ECO:0007669"/>
    <property type="project" value="InterPro"/>
</dbReference>
<evidence type="ECO:0000256" key="6">
    <source>
        <dbReference type="ARBA" id="ARBA00023136"/>
    </source>
</evidence>
<comment type="similarity">
    <text evidence="2 7 8">Belongs to the complex I subunit 3 family.</text>
</comment>
<keyword evidence="7 8" id="KW-0520">NAD</keyword>
<comment type="subunit">
    <text evidence="7">NDH-1 is composed of 14 different subunits. Subunits NuoA, H, J, K, L, M, N constitute the membrane sector of the complex.</text>
</comment>
<evidence type="ECO:0000313" key="10">
    <source>
        <dbReference type="Proteomes" id="UP000315724"/>
    </source>
</evidence>
<organism evidence="9 10">
    <name type="scientific">Thalassoglobus polymorphus</name>
    <dbReference type="NCBI Taxonomy" id="2527994"/>
    <lineage>
        <taxon>Bacteria</taxon>
        <taxon>Pseudomonadati</taxon>
        <taxon>Planctomycetota</taxon>
        <taxon>Planctomycetia</taxon>
        <taxon>Planctomycetales</taxon>
        <taxon>Planctomycetaceae</taxon>
        <taxon>Thalassoglobus</taxon>
    </lineage>
</organism>
<dbReference type="OrthoDB" id="9791970at2"/>
<dbReference type="GO" id="GO:0048038">
    <property type="term" value="F:quinone binding"/>
    <property type="evidence" value="ECO:0007669"/>
    <property type="project" value="UniProtKB-KW"/>
</dbReference>
<keyword evidence="4 7" id="KW-0812">Transmembrane</keyword>
<sequence>MTDLTLHFLLFIIAGTVLVAAPMLIGRLVRPFLPTPEKDAVYECGEPTIGSSYVQFDIRFYVVALLFIIFDVEVVFFFPWAVVFGGATQLADSRLSEAARNNLTDKLLNLEPGTTVAETAIASADALRLAWTGFADIAVFFGVLLVGFAYVWKRGDLDWVRAMVEQAKTAKAQPKTHTLVEKKHETTLVS</sequence>
<feature type="transmembrane region" description="Helical" evidence="7">
    <location>
        <begin position="129"/>
        <end position="152"/>
    </location>
</feature>
<keyword evidence="10" id="KW-1185">Reference proteome</keyword>
<dbReference type="GO" id="GO:0005886">
    <property type="term" value="C:plasma membrane"/>
    <property type="evidence" value="ECO:0007669"/>
    <property type="project" value="UniProtKB-SubCell"/>
</dbReference>
<proteinExistence type="inferred from homology"/>
<dbReference type="EMBL" id="CP036267">
    <property type="protein sequence ID" value="QDT34507.1"/>
    <property type="molecule type" value="Genomic_DNA"/>
</dbReference>
<evidence type="ECO:0000256" key="2">
    <source>
        <dbReference type="ARBA" id="ARBA00008472"/>
    </source>
</evidence>
<feature type="transmembrane region" description="Helical" evidence="7">
    <location>
        <begin position="60"/>
        <end position="82"/>
    </location>
</feature>
<keyword evidence="5 7" id="KW-1133">Transmembrane helix</keyword>
<keyword evidence="7" id="KW-1278">Translocase</keyword>
<dbReference type="InterPro" id="IPR000440">
    <property type="entry name" value="NADH_UbQ/plastoQ_OxRdtase_su3"/>
</dbReference>
<keyword evidence="6 7" id="KW-0472">Membrane</keyword>
<dbReference type="AlphaFoldDB" id="A0A517QSC7"/>
<dbReference type="Pfam" id="PF00507">
    <property type="entry name" value="Oxidored_q4"/>
    <property type="match status" value="2"/>
</dbReference>
<protein>
    <recommendedName>
        <fullName evidence="7">NADH-quinone oxidoreductase subunit A</fullName>
        <ecNumber evidence="7">7.1.1.-</ecNumber>
    </recommendedName>
    <alternativeName>
        <fullName evidence="7">NADH dehydrogenase I subunit A</fullName>
    </alternativeName>
    <alternativeName>
        <fullName evidence="7">NDH-1 subunit A</fullName>
    </alternativeName>
    <alternativeName>
        <fullName evidence="7">NUO1</fullName>
    </alternativeName>
</protein>
<accession>A0A517QSC7</accession>
<dbReference type="InterPro" id="IPR023043">
    <property type="entry name" value="NAD(P)H_OxRDtase_bac/plastid"/>
</dbReference>
<evidence type="ECO:0000256" key="4">
    <source>
        <dbReference type="ARBA" id="ARBA00022692"/>
    </source>
</evidence>
<gene>
    <name evidence="9" type="primary">ndhC</name>
    <name evidence="7" type="synonym">nuoA</name>
    <name evidence="9" type="ORF">Mal48_37680</name>
</gene>
<evidence type="ECO:0000256" key="7">
    <source>
        <dbReference type="HAMAP-Rule" id="MF_01394"/>
    </source>
</evidence>
<keyword evidence="9" id="KW-0560">Oxidoreductase</keyword>
<comment type="function">
    <text evidence="7">NDH-1 shuttles electrons from NADH, via FMN and iron-sulfur (Fe-S) centers, to quinones in the respiratory chain. The immediate electron acceptor for the enzyme in this species is believed to be ubiquinone. Couples the redox reaction to proton translocation (for every two electrons transferred, four hydrogen ions are translocated across the cytoplasmic membrane), and thus conserves the redox energy in a proton gradient.</text>
</comment>
<dbReference type="KEGG" id="tpol:Mal48_37680"/>
<comment type="catalytic activity">
    <reaction evidence="7 8">
        <text>a quinone + NADH + 5 H(+)(in) = a quinol + NAD(+) + 4 H(+)(out)</text>
        <dbReference type="Rhea" id="RHEA:57888"/>
        <dbReference type="ChEBI" id="CHEBI:15378"/>
        <dbReference type="ChEBI" id="CHEBI:24646"/>
        <dbReference type="ChEBI" id="CHEBI:57540"/>
        <dbReference type="ChEBI" id="CHEBI:57945"/>
        <dbReference type="ChEBI" id="CHEBI:132124"/>
    </reaction>
</comment>
<keyword evidence="7 8" id="KW-0874">Quinone</keyword>
<comment type="subcellular location">
    <subcellularLocation>
        <location evidence="7 8">Cell membrane</location>
        <topology evidence="7 8">Multi-pass membrane protein</topology>
    </subcellularLocation>
    <subcellularLocation>
        <location evidence="1">Membrane</location>
        <topology evidence="1">Multi-pass membrane protein</topology>
    </subcellularLocation>
</comment>
<evidence type="ECO:0000256" key="1">
    <source>
        <dbReference type="ARBA" id="ARBA00004141"/>
    </source>
</evidence>
<keyword evidence="7" id="KW-0830">Ubiquinone</keyword>
<evidence type="ECO:0000313" key="9">
    <source>
        <dbReference type="EMBL" id="QDT34507.1"/>
    </source>
</evidence>
<feature type="transmembrane region" description="Helical" evidence="7">
    <location>
        <begin position="6"/>
        <end position="25"/>
    </location>
</feature>
<keyword evidence="3 7" id="KW-0813">Transport</keyword>
<dbReference type="Proteomes" id="UP000315724">
    <property type="component" value="Chromosome"/>
</dbReference>
<evidence type="ECO:0000256" key="8">
    <source>
        <dbReference type="RuleBase" id="RU003639"/>
    </source>
</evidence>
<dbReference type="PANTHER" id="PTHR11058">
    <property type="entry name" value="NADH-UBIQUINONE OXIDOREDUCTASE CHAIN 3"/>
    <property type="match status" value="1"/>
</dbReference>
<evidence type="ECO:0000256" key="5">
    <source>
        <dbReference type="ARBA" id="ARBA00022989"/>
    </source>
</evidence>
<reference evidence="9 10" key="1">
    <citation type="submission" date="2019-02" db="EMBL/GenBank/DDBJ databases">
        <title>Deep-cultivation of Planctomycetes and their phenomic and genomic characterization uncovers novel biology.</title>
        <authorList>
            <person name="Wiegand S."/>
            <person name="Jogler M."/>
            <person name="Boedeker C."/>
            <person name="Pinto D."/>
            <person name="Vollmers J."/>
            <person name="Rivas-Marin E."/>
            <person name="Kohn T."/>
            <person name="Peeters S.H."/>
            <person name="Heuer A."/>
            <person name="Rast P."/>
            <person name="Oberbeckmann S."/>
            <person name="Bunk B."/>
            <person name="Jeske O."/>
            <person name="Meyerdierks A."/>
            <person name="Storesund J.E."/>
            <person name="Kallscheuer N."/>
            <person name="Luecker S."/>
            <person name="Lage O.M."/>
            <person name="Pohl T."/>
            <person name="Merkel B.J."/>
            <person name="Hornburger P."/>
            <person name="Mueller R.-W."/>
            <person name="Bruemmer F."/>
            <person name="Labrenz M."/>
            <person name="Spormann A.M."/>
            <person name="Op den Camp H."/>
            <person name="Overmann J."/>
            <person name="Amann R."/>
            <person name="Jetten M.S.M."/>
            <person name="Mascher T."/>
            <person name="Medema M.H."/>
            <person name="Devos D.P."/>
            <person name="Kaster A.-K."/>
            <person name="Ovreas L."/>
            <person name="Rohde M."/>
            <person name="Galperin M.Y."/>
            <person name="Jogler C."/>
        </authorList>
    </citation>
    <scope>NUCLEOTIDE SEQUENCE [LARGE SCALE GENOMIC DNA]</scope>
    <source>
        <strain evidence="9 10">Mal48</strain>
    </source>
</reference>
<dbReference type="InterPro" id="IPR038430">
    <property type="entry name" value="NDAH_ubi_oxred_su3_sf"/>
</dbReference>
<dbReference type="Gene3D" id="1.20.58.1610">
    <property type="entry name" value="NADH:ubiquinone/plastoquinone oxidoreductase, chain 3"/>
    <property type="match status" value="1"/>
</dbReference>
<dbReference type="GO" id="GO:0050136">
    <property type="term" value="F:NADH dehydrogenase (quinone) (non-electrogenic) activity"/>
    <property type="evidence" value="ECO:0007669"/>
    <property type="project" value="UniProtKB-UniRule"/>
</dbReference>